<dbReference type="PANTHER" id="PTHR48081">
    <property type="entry name" value="AB HYDROLASE SUPERFAMILY PROTEIN C4A8.06C"/>
    <property type="match status" value="1"/>
</dbReference>
<comment type="caution">
    <text evidence="4">The sequence shown here is derived from an EMBL/GenBank/DDBJ whole genome shotgun (WGS) entry which is preliminary data.</text>
</comment>
<name>A0A432XUF4_9GAMM</name>
<dbReference type="Gene3D" id="3.40.50.1820">
    <property type="entry name" value="alpha/beta hydrolase"/>
    <property type="match status" value="1"/>
</dbReference>
<dbReference type="RefSeq" id="WP_126773910.1">
    <property type="nucleotide sequence ID" value="NZ_PIPX01000003.1"/>
</dbReference>
<dbReference type="OrthoDB" id="255603at2"/>
<sequence>MKKLSAYHITASVLLLAFVSLSSAAAATLEPTAHDEQPRRSNVSFNDVLKVPFSKPDQRTYYGEAPIQFVERWQAVKDQSSTPVIISIHGGCWLNAYAIDHTYAMNSALREAGFEVWALEYRRVGDTGGGWPGTFVDVQQGLARIVAEFGGEQALAQRDVTLMGHSAGGHLALLAAQQNTQIVDRVVGLAAITDLSTYAQGENSCQQAGKRFMEGADATAWQAANPATMAPAQPVYLFHGDADSIVPQQQSRTYAVHDNVRLLWLKGAGHFDVIDPQSHAWLALVTQLKELSAQN</sequence>
<dbReference type="GO" id="GO:0016787">
    <property type="term" value="F:hydrolase activity"/>
    <property type="evidence" value="ECO:0007669"/>
    <property type="project" value="UniProtKB-KW"/>
</dbReference>
<dbReference type="Pfam" id="PF20434">
    <property type="entry name" value="BD-FAE"/>
    <property type="match status" value="1"/>
</dbReference>
<feature type="domain" description="BD-FAE-like" evidence="3">
    <location>
        <begin position="77"/>
        <end position="253"/>
    </location>
</feature>
<dbReference type="InterPro" id="IPR050300">
    <property type="entry name" value="GDXG_lipolytic_enzyme"/>
</dbReference>
<dbReference type="SUPFAM" id="SSF53474">
    <property type="entry name" value="alpha/beta-Hydrolases"/>
    <property type="match status" value="1"/>
</dbReference>
<reference evidence="5" key="1">
    <citation type="journal article" date="2018" name="Front. Microbiol.">
        <title>Genome-Based Analysis Reveals the Taxonomy and Diversity of the Family Idiomarinaceae.</title>
        <authorList>
            <person name="Liu Y."/>
            <person name="Lai Q."/>
            <person name="Shao Z."/>
        </authorList>
    </citation>
    <scope>NUCLEOTIDE SEQUENCE [LARGE SCALE GENOMIC DNA]</scope>
    <source>
        <strain evidence="5">PO-M2</strain>
    </source>
</reference>
<keyword evidence="1 4" id="KW-0378">Hydrolase</keyword>
<gene>
    <name evidence="4" type="ORF">CWI70_11565</name>
</gene>
<keyword evidence="2" id="KW-0732">Signal</keyword>
<proteinExistence type="predicted"/>
<dbReference type="Proteomes" id="UP000287649">
    <property type="component" value="Unassembled WGS sequence"/>
</dbReference>
<evidence type="ECO:0000313" key="5">
    <source>
        <dbReference type="Proteomes" id="UP000287649"/>
    </source>
</evidence>
<dbReference type="PANTHER" id="PTHR48081:SF33">
    <property type="entry name" value="KYNURENINE FORMAMIDASE"/>
    <property type="match status" value="1"/>
</dbReference>
<organism evidence="4 5">
    <name type="scientific">Pseudidiomarina homiensis</name>
    <dbReference type="NCBI Taxonomy" id="364198"/>
    <lineage>
        <taxon>Bacteria</taxon>
        <taxon>Pseudomonadati</taxon>
        <taxon>Pseudomonadota</taxon>
        <taxon>Gammaproteobacteria</taxon>
        <taxon>Alteromonadales</taxon>
        <taxon>Idiomarinaceae</taxon>
        <taxon>Pseudidiomarina</taxon>
    </lineage>
</organism>
<dbReference type="InterPro" id="IPR029058">
    <property type="entry name" value="AB_hydrolase_fold"/>
</dbReference>
<dbReference type="AlphaFoldDB" id="A0A432XUF4"/>
<accession>A0A432XUF4</accession>
<evidence type="ECO:0000256" key="2">
    <source>
        <dbReference type="SAM" id="SignalP"/>
    </source>
</evidence>
<evidence type="ECO:0000259" key="3">
    <source>
        <dbReference type="Pfam" id="PF20434"/>
    </source>
</evidence>
<dbReference type="InterPro" id="IPR049492">
    <property type="entry name" value="BD-FAE-like_dom"/>
</dbReference>
<evidence type="ECO:0000256" key="1">
    <source>
        <dbReference type="ARBA" id="ARBA00022801"/>
    </source>
</evidence>
<keyword evidence="5" id="KW-1185">Reference proteome</keyword>
<evidence type="ECO:0000313" key="4">
    <source>
        <dbReference type="EMBL" id="RUO52357.1"/>
    </source>
</evidence>
<dbReference type="EMBL" id="PIPX01000003">
    <property type="protein sequence ID" value="RUO52357.1"/>
    <property type="molecule type" value="Genomic_DNA"/>
</dbReference>
<feature type="signal peptide" evidence="2">
    <location>
        <begin position="1"/>
        <end position="26"/>
    </location>
</feature>
<feature type="chain" id="PRO_5019287702" evidence="2">
    <location>
        <begin position="27"/>
        <end position="295"/>
    </location>
</feature>
<protein>
    <submittedName>
        <fullName evidence="4">Alpha/beta hydrolase</fullName>
    </submittedName>
</protein>